<organism evidence="2 3">
    <name type="scientific">Pelovirga terrestris</name>
    <dbReference type="NCBI Taxonomy" id="2771352"/>
    <lineage>
        <taxon>Bacteria</taxon>
        <taxon>Pseudomonadati</taxon>
        <taxon>Thermodesulfobacteriota</taxon>
        <taxon>Desulfuromonadia</taxon>
        <taxon>Geobacterales</taxon>
        <taxon>Geobacteraceae</taxon>
        <taxon>Pelovirga</taxon>
    </lineage>
</organism>
<dbReference type="EMBL" id="JACWUN010000005">
    <property type="protein sequence ID" value="MBD1400290.1"/>
    <property type="molecule type" value="Genomic_DNA"/>
</dbReference>
<dbReference type="InterPro" id="IPR002559">
    <property type="entry name" value="Transposase_11"/>
</dbReference>
<evidence type="ECO:0000313" key="3">
    <source>
        <dbReference type="Proteomes" id="UP000632828"/>
    </source>
</evidence>
<comment type="caution">
    <text evidence="2">The sequence shown here is derived from an EMBL/GenBank/DDBJ whole genome shotgun (WGS) entry which is preliminary data.</text>
</comment>
<sequence>MSLLVRYHRSRLDRRSVAQLFTPFKGALEYAPVLEARGNRPLQMTFEDQLKILTYYHLEEHSSGRHLLQVLAQEDFAATHIAPPGGIQKSAFFEAINSRGLEQMIHVYEDLQKQATAKIPIAKDISGLGDLIAVDGSLIDATLSMLWADYRTEVKKAKVHLGFDIGRGVPQKVTLTDGKGDERPQVERLVAPGQTGVYDRYYQCYKNFDDWQKQGRHFVCRIKATSRKTELSVNPVDPDSHVFYDARVLLGTKSQNQTERDVRVVGCVFRSKTTTDSAAKWATCSGANWSSHSAINWATDSDPIWATFS</sequence>
<reference evidence="2" key="1">
    <citation type="submission" date="2020-09" db="EMBL/GenBank/DDBJ databases">
        <title>Pelobacter alkaliphilus sp. nov., a novel anaerobic arsenate-reducing bacterium from terrestrial mud volcano.</title>
        <authorList>
            <person name="Khomyakova M.A."/>
            <person name="Merkel A.Y."/>
            <person name="Slobodkin A.I."/>
        </authorList>
    </citation>
    <scope>NUCLEOTIDE SEQUENCE</scope>
    <source>
        <strain evidence="2">M08fum</strain>
    </source>
</reference>
<gene>
    <name evidence="2" type="ORF">ICT70_06375</name>
</gene>
<dbReference type="GO" id="GO:0004803">
    <property type="term" value="F:transposase activity"/>
    <property type="evidence" value="ECO:0007669"/>
    <property type="project" value="InterPro"/>
</dbReference>
<dbReference type="RefSeq" id="WP_191154599.1">
    <property type="nucleotide sequence ID" value="NZ_JACWUN010000005.1"/>
</dbReference>
<proteinExistence type="predicted"/>
<protein>
    <submittedName>
        <fullName evidence="2">Transposase</fullName>
    </submittedName>
</protein>
<dbReference type="PANTHER" id="PTHR33258:SF1">
    <property type="entry name" value="TRANSPOSASE INSL FOR INSERTION SEQUENCE ELEMENT IS186A-RELATED"/>
    <property type="match status" value="1"/>
</dbReference>
<accession>A0A8J6UI61</accession>
<dbReference type="AlphaFoldDB" id="A0A8J6UI61"/>
<evidence type="ECO:0000259" key="1">
    <source>
        <dbReference type="Pfam" id="PF01609"/>
    </source>
</evidence>
<dbReference type="Proteomes" id="UP000632828">
    <property type="component" value="Unassembled WGS sequence"/>
</dbReference>
<name>A0A8J6UI61_9BACT</name>
<evidence type="ECO:0000313" key="2">
    <source>
        <dbReference type="EMBL" id="MBD1400290.1"/>
    </source>
</evidence>
<dbReference type="PANTHER" id="PTHR33258">
    <property type="entry name" value="TRANSPOSASE INSL FOR INSERTION SEQUENCE ELEMENT IS186A-RELATED"/>
    <property type="match status" value="1"/>
</dbReference>
<dbReference type="GO" id="GO:0006313">
    <property type="term" value="P:DNA transposition"/>
    <property type="evidence" value="ECO:0007669"/>
    <property type="project" value="InterPro"/>
</dbReference>
<dbReference type="GO" id="GO:0003677">
    <property type="term" value="F:DNA binding"/>
    <property type="evidence" value="ECO:0007669"/>
    <property type="project" value="InterPro"/>
</dbReference>
<feature type="domain" description="Transposase IS4-like" evidence="1">
    <location>
        <begin position="130"/>
        <end position="247"/>
    </location>
</feature>
<keyword evidence="3" id="KW-1185">Reference proteome</keyword>
<dbReference type="Pfam" id="PF01609">
    <property type="entry name" value="DDE_Tnp_1"/>
    <property type="match status" value="1"/>
</dbReference>